<keyword evidence="6" id="KW-1133">Transmembrane helix</keyword>
<evidence type="ECO:0000256" key="5">
    <source>
        <dbReference type="ARBA" id="ARBA00022801"/>
    </source>
</evidence>
<keyword evidence="10" id="KW-0472">Membrane</keyword>
<dbReference type="FunFam" id="3.40.50.300:FF:002843">
    <property type="entry name" value="Mitofusin 2"/>
    <property type="match status" value="1"/>
</dbReference>
<keyword evidence="3" id="KW-0547">Nucleotide-binding</keyword>
<keyword evidence="7 11" id="KW-0175">Coiled coil</keyword>
<organism evidence="13 14">
    <name type="scientific">Adineta steineri</name>
    <dbReference type="NCBI Taxonomy" id="433720"/>
    <lineage>
        <taxon>Eukaryota</taxon>
        <taxon>Metazoa</taxon>
        <taxon>Spiralia</taxon>
        <taxon>Gnathifera</taxon>
        <taxon>Rotifera</taxon>
        <taxon>Eurotatoria</taxon>
        <taxon>Bdelloidea</taxon>
        <taxon>Adinetida</taxon>
        <taxon>Adinetidae</taxon>
        <taxon>Adineta</taxon>
    </lineage>
</organism>
<sequence>MSGSIIRDKPTLLGAERQNSVTSKLIIMSGSIIRDKPTLLGAERQNSVTNNNSPLKLFTHAKTTITEIFKNIASYVNDSNKFLDDVKKSDKNLITPEKYVEIQELKEKVNRILTIISRDHMKVVFFGRTSNGKSTTMNAMLRERILPVGMGHTTNCFLQIEGTDKAEPYVLTPGSDEPKSISSLGTVGNALSREKLDSDSLVKILWPKEKCRLIRDDVVLVDSPGIDVSANLDQWIENHCLDADVFVLVISAEATITVSEKKFLHNVAQRLSNPNIFILMNRWDATANEPEMVESVRQQHLDRGLEFLCDELHLCDRKEASEHRMFFISAREALLKRNKDPTSSPRTGFAEGHEERLIEFNNFEHEFEKCISKTAVQTKFEQHTNRGKGITTTLRETTANIANKSQTLKQESVQKLTQMDEKHNLLERELRSMTESAKDKIRHISEDVYKRVAQTLNDEIRRLYTLIEEFDRPFSSDSEQIPLYKRDLHRWVEERLGTNLQTRLHAALHSSLDSVHREIKERVKSVLENKERINNVDSIVPRSDFAVSYRLDCSNLCSDFREDIQFKFSLGFTSLWQRFVQNQKESITSSKLNHEISTPSASSLLSSTNDLLTTANNISALTTKSGMIALGGCALVWRSVGWKVLGVVAGIYGTLYLYERVMWTKKAQERAFKRQYADYASSKMKLIVDMTSGNASAQVQQELSMYFAQTIRYVDMEKDDLTDSMKQIKIEIDQLLKYIDKGKKLKKQGDQIENELSEFSNQYLSSESTTATNE</sequence>
<dbReference type="GO" id="GO:0008053">
    <property type="term" value="P:mitochondrial fusion"/>
    <property type="evidence" value="ECO:0007669"/>
    <property type="project" value="InterPro"/>
</dbReference>
<evidence type="ECO:0000256" key="8">
    <source>
        <dbReference type="ARBA" id="ARBA00023128"/>
    </source>
</evidence>
<dbReference type="InterPro" id="IPR027094">
    <property type="entry name" value="Mitofusin_fam"/>
</dbReference>
<name>A0A813ZAY7_9BILA</name>
<dbReference type="GO" id="GO:0051646">
    <property type="term" value="P:mitochondrion localization"/>
    <property type="evidence" value="ECO:0007669"/>
    <property type="project" value="TreeGrafter"/>
</dbReference>
<dbReference type="PANTHER" id="PTHR10465">
    <property type="entry name" value="TRANSMEMBRANE GTPASE FZO1"/>
    <property type="match status" value="1"/>
</dbReference>
<dbReference type="InterPro" id="IPR030381">
    <property type="entry name" value="G_DYNAMIN_dom"/>
</dbReference>
<dbReference type="AlphaFoldDB" id="A0A813ZAY7"/>
<gene>
    <name evidence="13" type="ORF">JYZ213_LOCUS10308</name>
</gene>
<dbReference type="InterPro" id="IPR006884">
    <property type="entry name" value="Fzo/mitofusin_HR2"/>
</dbReference>
<comment type="subcellular location">
    <subcellularLocation>
        <location evidence="1">Mitochondrion outer membrane</location>
        <topology evidence="1">Multi-pass membrane protein</topology>
    </subcellularLocation>
</comment>
<dbReference type="Gene3D" id="3.40.50.300">
    <property type="entry name" value="P-loop containing nucleotide triphosphate hydrolases"/>
    <property type="match status" value="1"/>
</dbReference>
<proteinExistence type="predicted"/>
<reference evidence="13" key="1">
    <citation type="submission" date="2021-02" db="EMBL/GenBank/DDBJ databases">
        <authorList>
            <person name="Nowell W R."/>
        </authorList>
    </citation>
    <scope>NUCLEOTIDE SEQUENCE</scope>
</reference>
<evidence type="ECO:0000256" key="11">
    <source>
        <dbReference type="SAM" id="Coils"/>
    </source>
</evidence>
<evidence type="ECO:0000256" key="7">
    <source>
        <dbReference type="ARBA" id="ARBA00023054"/>
    </source>
</evidence>
<dbReference type="Gene3D" id="1.20.5.110">
    <property type="match status" value="1"/>
</dbReference>
<evidence type="ECO:0000256" key="9">
    <source>
        <dbReference type="ARBA" id="ARBA00023134"/>
    </source>
</evidence>
<keyword evidence="8" id="KW-0496">Mitochondrion</keyword>
<comment type="caution">
    <text evidence="13">The sequence shown here is derived from an EMBL/GenBank/DDBJ whole genome shotgun (WGS) entry which is preliminary data.</text>
</comment>
<dbReference type="Pfam" id="PF00350">
    <property type="entry name" value="Dynamin_N"/>
    <property type="match status" value="1"/>
</dbReference>
<evidence type="ECO:0000256" key="1">
    <source>
        <dbReference type="ARBA" id="ARBA00004374"/>
    </source>
</evidence>
<dbReference type="GO" id="GO:0005741">
    <property type="term" value="C:mitochondrial outer membrane"/>
    <property type="evidence" value="ECO:0007669"/>
    <property type="project" value="UniProtKB-SubCell"/>
</dbReference>
<evidence type="ECO:0000256" key="4">
    <source>
        <dbReference type="ARBA" id="ARBA00022787"/>
    </source>
</evidence>
<dbReference type="CDD" id="cd09912">
    <property type="entry name" value="DLP_2"/>
    <property type="match status" value="1"/>
</dbReference>
<accession>A0A813ZAY7</accession>
<keyword evidence="2" id="KW-0812">Transmembrane</keyword>
<keyword evidence="4" id="KW-1000">Mitochondrion outer membrane</keyword>
<dbReference type="PROSITE" id="PS51718">
    <property type="entry name" value="G_DYNAMIN_2"/>
    <property type="match status" value="1"/>
</dbReference>
<feature type="domain" description="Dynamin-type G" evidence="12">
    <location>
        <begin position="117"/>
        <end position="364"/>
    </location>
</feature>
<feature type="coiled-coil region" evidence="11">
    <location>
        <begin position="409"/>
        <end position="436"/>
    </location>
</feature>
<dbReference type="GO" id="GO:0003924">
    <property type="term" value="F:GTPase activity"/>
    <property type="evidence" value="ECO:0007669"/>
    <property type="project" value="InterPro"/>
</dbReference>
<evidence type="ECO:0000313" key="14">
    <source>
        <dbReference type="Proteomes" id="UP000663845"/>
    </source>
</evidence>
<evidence type="ECO:0000256" key="10">
    <source>
        <dbReference type="ARBA" id="ARBA00023136"/>
    </source>
</evidence>
<dbReference type="InterPro" id="IPR045063">
    <property type="entry name" value="Dynamin_N"/>
</dbReference>
<dbReference type="Proteomes" id="UP000663845">
    <property type="component" value="Unassembled WGS sequence"/>
</dbReference>
<dbReference type="InterPro" id="IPR027417">
    <property type="entry name" value="P-loop_NTPase"/>
</dbReference>
<dbReference type="Pfam" id="PF04799">
    <property type="entry name" value="Fzo_mitofusin"/>
    <property type="match status" value="1"/>
</dbReference>
<evidence type="ECO:0000256" key="3">
    <source>
        <dbReference type="ARBA" id="ARBA00022741"/>
    </source>
</evidence>
<dbReference type="SUPFAM" id="SSF52540">
    <property type="entry name" value="P-loop containing nucleoside triphosphate hydrolases"/>
    <property type="match status" value="1"/>
</dbReference>
<evidence type="ECO:0000313" key="13">
    <source>
        <dbReference type="EMBL" id="CAF0896400.1"/>
    </source>
</evidence>
<evidence type="ECO:0000256" key="2">
    <source>
        <dbReference type="ARBA" id="ARBA00022692"/>
    </source>
</evidence>
<protein>
    <recommendedName>
        <fullName evidence="12">Dynamin-type G domain-containing protein</fullName>
    </recommendedName>
</protein>
<dbReference type="GO" id="GO:0005525">
    <property type="term" value="F:GTP binding"/>
    <property type="evidence" value="ECO:0007669"/>
    <property type="project" value="UniProtKB-KW"/>
</dbReference>
<dbReference type="EMBL" id="CAJNOG010000075">
    <property type="protein sequence ID" value="CAF0896400.1"/>
    <property type="molecule type" value="Genomic_DNA"/>
</dbReference>
<evidence type="ECO:0000259" key="12">
    <source>
        <dbReference type="PROSITE" id="PS51718"/>
    </source>
</evidence>
<keyword evidence="9" id="KW-0342">GTP-binding</keyword>
<keyword evidence="5" id="KW-0378">Hydrolase</keyword>
<evidence type="ECO:0000256" key="6">
    <source>
        <dbReference type="ARBA" id="ARBA00022989"/>
    </source>
</evidence>
<dbReference type="SUPFAM" id="SSF111479">
    <property type="entry name" value="Fzo-like conserved region"/>
    <property type="match status" value="1"/>
</dbReference>
<dbReference type="PANTHER" id="PTHR10465:SF3">
    <property type="entry name" value="TRANSMEMBRANE GTPASE MARF-RELATED"/>
    <property type="match status" value="1"/>
</dbReference>